<keyword evidence="3" id="KW-1185">Reference proteome</keyword>
<dbReference type="OrthoDB" id="1763382at2"/>
<feature type="region of interest" description="Disordered" evidence="1">
    <location>
        <begin position="378"/>
        <end position="398"/>
    </location>
</feature>
<dbReference type="EMBL" id="CP039381">
    <property type="protein sequence ID" value="QCT06650.1"/>
    <property type="molecule type" value="Genomic_DNA"/>
</dbReference>
<feature type="compositionally biased region" description="Acidic residues" evidence="1">
    <location>
        <begin position="337"/>
        <end position="350"/>
    </location>
</feature>
<dbReference type="RefSeq" id="WP_138156705.1">
    <property type="nucleotide sequence ID" value="NZ_CP039381.1"/>
</dbReference>
<feature type="compositionally biased region" description="Basic and acidic residues" evidence="1">
    <location>
        <begin position="378"/>
        <end position="395"/>
    </location>
</feature>
<evidence type="ECO:0000313" key="2">
    <source>
        <dbReference type="EMBL" id="QCT06650.1"/>
    </source>
</evidence>
<organism evidence="2 3">
    <name type="scientific">Ruminococcus bovis</name>
    <dbReference type="NCBI Taxonomy" id="2564099"/>
    <lineage>
        <taxon>Bacteria</taxon>
        <taxon>Bacillati</taxon>
        <taxon>Bacillota</taxon>
        <taxon>Clostridia</taxon>
        <taxon>Eubacteriales</taxon>
        <taxon>Oscillospiraceae</taxon>
        <taxon>Ruminococcus</taxon>
    </lineage>
</organism>
<evidence type="ECO:0000256" key="1">
    <source>
        <dbReference type="SAM" id="MobiDB-lite"/>
    </source>
</evidence>
<name>A0A4P8XX97_9FIRM</name>
<feature type="region of interest" description="Disordered" evidence="1">
    <location>
        <begin position="337"/>
        <end position="361"/>
    </location>
</feature>
<evidence type="ECO:0000313" key="3">
    <source>
        <dbReference type="Proteomes" id="UP000301475"/>
    </source>
</evidence>
<reference evidence="2 3" key="1">
    <citation type="submission" date="2019-04" db="EMBL/GenBank/DDBJ databases">
        <authorList>
            <person name="Embree M."/>
            <person name="Gaffney J.R."/>
        </authorList>
    </citation>
    <scope>NUCLEOTIDE SEQUENCE [LARGE SCALE GENOMIC DNA]</scope>
    <source>
        <strain evidence="2 3">JE7A12</strain>
    </source>
</reference>
<gene>
    <name evidence="2" type="ORF">E5Z56_04400</name>
</gene>
<sequence length="413" mass="47812">MISNERIQELIKAFFEDHDHGREAMQNATVAENICFIDYLEEHCIPKAKEINNEDDLKMFTEYVIHFRMLTLEKILNLDKMWIVVSHGTSHFYAHDKDAIVLVDTSGADYLIGNLAEQNFDVEIREITGEDFIALVEDMQRLGFQNIQFTDGRLRPLVIPRDTIFKAEKSETTINPDLYIESLIFLQHVAKFRKEDKNIAVQENSPLTLALQKATLLVPAIVQSRDGDQMQVKYPFLNTNVEGQKILPVLTDHKEYDYFINTPLMKDYASLDDDKKVCIELPFVEVYRIFKTDNLFAIAINPVGINLVINRDVMGVATKNIELHNNPNILVERNGEEVDYDDNEEVEEETPSNRYKDEETSDLRKKVLEHFIETQKGVIEKHKDDTSEEGQEKLKKAQQKLAEFEKQLEALND</sequence>
<dbReference type="Proteomes" id="UP000301475">
    <property type="component" value="Chromosome"/>
</dbReference>
<protein>
    <submittedName>
        <fullName evidence="2">SseB family protein</fullName>
    </submittedName>
</protein>
<dbReference type="KEGG" id="ruj:E5Z56_04400"/>
<proteinExistence type="predicted"/>
<dbReference type="AlphaFoldDB" id="A0A4P8XX97"/>
<accession>A0A4P8XX97</accession>